<dbReference type="EMBL" id="CP003600">
    <property type="protein sequence ID" value="AFY93699.1"/>
    <property type="molecule type" value="Genomic_DNA"/>
</dbReference>
<dbReference type="InterPro" id="IPR007344">
    <property type="entry name" value="GrpB/CoaE"/>
</dbReference>
<dbReference type="eggNOG" id="COG2320">
    <property type="taxonomic scope" value="Bacteria"/>
</dbReference>
<organism evidence="1 2">
    <name type="scientific">Chamaesiphon minutus (strain ATCC 27169 / PCC 6605)</name>
    <dbReference type="NCBI Taxonomy" id="1173020"/>
    <lineage>
        <taxon>Bacteria</taxon>
        <taxon>Bacillati</taxon>
        <taxon>Cyanobacteriota</taxon>
        <taxon>Cyanophyceae</taxon>
        <taxon>Gomontiellales</taxon>
        <taxon>Chamaesiphonaceae</taxon>
        <taxon>Chamaesiphon</taxon>
    </lineage>
</organism>
<accession>K9UHL6</accession>
<dbReference type="AlphaFoldDB" id="K9UHL6"/>
<proteinExistence type="predicted"/>
<reference evidence="1 2" key="1">
    <citation type="submission" date="2012-05" db="EMBL/GenBank/DDBJ databases">
        <title>Finished chromosome of genome of Chamaesiphon sp. PCC 6605.</title>
        <authorList>
            <consortium name="US DOE Joint Genome Institute"/>
            <person name="Gugger M."/>
            <person name="Coursin T."/>
            <person name="Rippka R."/>
            <person name="Tandeau De Marsac N."/>
            <person name="Huntemann M."/>
            <person name="Wei C.-L."/>
            <person name="Han J."/>
            <person name="Detter J.C."/>
            <person name="Han C."/>
            <person name="Tapia R."/>
            <person name="Chen A."/>
            <person name="Kyrpides N."/>
            <person name="Mavromatis K."/>
            <person name="Markowitz V."/>
            <person name="Szeto E."/>
            <person name="Ivanova N."/>
            <person name="Pagani I."/>
            <person name="Pati A."/>
            <person name="Goodwin L."/>
            <person name="Nordberg H.P."/>
            <person name="Cantor M.N."/>
            <person name="Hua S.X."/>
            <person name="Woyke T."/>
            <person name="Kerfeld C.A."/>
        </authorList>
    </citation>
    <scope>NUCLEOTIDE SEQUENCE [LARGE SCALE GENOMIC DNA]</scope>
    <source>
        <strain evidence="2">ATCC 27169 / PCC 6605</strain>
    </source>
</reference>
<dbReference type="Pfam" id="PF04229">
    <property type="entry name" value="GrpB"/>
    <property type="match status" value="1"/>
</dbReference>
<evidence type="ECO:0000313" key="2">
    <source>
        <dbReference type="Proteomes" id="UP000010366"/>
    </source>
</evidence>
<name>K9UHL6_CHAP6</name>
<evidence type="ECO:0000313" key="1">
    <source>
        <dbReference type="EMBL" id="AFY93699.1"/>
    </source>
</evidence>
<evidence type="ECO:0008006" key="3">
    <source>
        <dbReference type="Google" id="ProtNLM"/>
    </source>
</evidence>
<dbReference type="STRING" id="1173020.Cha6605_2655"/>
<dbReference type="PANTHER" id="PTHR34822">
    <property type="entry name" value="GRPB DOMAIN PROTEIN (AFU_ORTHOLOGUE AFUA_1G01530)"/>
    <property type="match status" value="1"/>
</dbReference>
<dbReference type="PANTHER" id="PTHR34822:SF1">
    <property type="entry name" value="GRPB FAMILY PROTEIN"/>
    <property type="match status" value="1"/>
</dbReference>
<dbReference type="SUPFAM" id="SSF81301">
    <property type="entry name" value="Nucleotidyltransferase"/>
    <property type="match status" value="1"/>
</dbReference>
<dbReference type="Proteomes" id="UP000010366">
    <property type="component" value="Chromosome"/>
</dbReference>
<dbReference type="OrthoDB" id="9799092at2"/>
<dbReference type="RefSeq" id="WP_015159845.1">
    <property type="nucleotide sequence ID" value="NC_019697.1"/>
</dbReference>
<dbReference type="PATRIC" id="fig|1173020.3.peg.3029"/>
<keyword evidence="2" id="KW-1185">Reference proteome</keyword>
<dbReference type="InterPro" id="IPR043519">
    <property type="entry name" value="NT_sf"/>
</dbReference>
<dbReference type="KEGG" id="cmp:Cha6605_2655"/>
<sequence length="175" mass="20267">MTRKVEVVPHDRNWQSAFADEAQQLSIAFGDNAISIHHIGSTSIETIYAKPIIDILVEVEDIHQVDDRNPEIESLGYTAMGEFGIAGRRFFRKDRSEGIRTHHIHTFEVGSAQIDRHLAFRDYLRAHPEDASKYSELKQQLARQHPTDIQAYMEGKHDFIQAIDRFALEWQNREL</sequence>
<dbReference type="Gene3D" id="3.30.460.10">
    <property type="entry name" value="Beta Polymerase, domain 2"/>
    <property type="match status" value="1"/>
</dbReference>
<gene>
    <name evidence="1" type="ORF">Cha6605_2655</name>
</gene>
<protein>
    <recommendedName>
        <fullName evidence="3">GrpB family protein</fullName>
    </recommendedName>
</protein>
<dbReference type="HOGENOM" id="CLU_086407_4_1_3"/>